<proteinExistence type="predicted"/>
<protein>
    <submittedName>
        <fullName evidence="6">Uncharacterized protein</fullName>
    </submittedName>
</protein>
<sequence length="398" mass="43196">MLMFVGGASCGTRCKRNASICDWRRVGNDCKNDCVCLCGCSSVLNARVGRGGVVHRSRRITNERVQSRSQGRECHILMRSSPRGDETGKSEIVVDQIKNVSSDSEQHRKGHAAESDLLKREAQDLKNVAGWVAVAAAVGAGVYAKMGADRAYEFVTAYVVEYSLSVDNLFVFLLLFQYFKVPRDAQEKVLQWGVIGAGLMRLAFIFVGEELESRFWWVSLIFAVILIASAVKIFVAGDEEDEEDLSQNSIVNFSKSLLSFSDSYDGDRFWTRDGPEAAKAVATPLLLTLICVELSDVVFALDSVPAVLGISKNLFVVYSSNLLAILGLRSLFFVVEDAVANLRFLQPSLGAVLAFVGLKLAGSSFGYNIDTGLSLAVVASILSAGIGLSYALPNDSDP</sequence>
<keyword evidence="4 5" id="KW-0472">Membrane</keyword>
<organism evidence="6">
    <name type="scientific">Erythrolobus madagascarensis</name>
    <dbReference type="NCBI Taxonomy" id="708628"/>
    <lineage>
        <taxon>Eukaryota</taxon>
        <taxon>Rhodophyta</taxon>
        <taxon>Bangiophyceae</taxon>
        <taxon>Porphyridiales</taxon>
        <taxon>Porphyridiaceae</taxon>
        <taxon>Erythrolobus</taxon>
    </lineage>
</organism>
<accession>A0A7S0T6N1</accession>
<evidence type="ECO:0000256" key="2">
    <source>
        <dbReference type="ARBA" id="ARBA00022692"/>
    </source>
</evidence>
<feature type="transmembrane region" description="Helical" evidence="5">
    <location>
        <begin position="373"/>
        <end position="392"/>
    </location>
</feature>
<gene>
    <name evidence="6" type="ORF">EMAD1354_LOCUS2921</name>
</gene>
<dbReference type="PANTHER" id="PTHR30238">
    <property type="entry name" value="MEMBRANE BOUND PREDICTED REDOX MODULATOR"/>
    <property type="match status" value="1"/>
</dbReference>
<feature type="transmembrane region" description="Helical" evidence="5">
    <location>
        <begin position="280"/>
        <end position="301"/>
    </location>
</feature>
<evidence type="ECO:0000256" key="4">
    <source>
        <dbReference type="ARBA" id="ARBA00023136"/>
    </source>
</evidence>
<dbReference type="NCBIfam" id="TIGR03718">
    <property type="entry name" value="R_switched_Alx"/>
    <property type="match status" value="1"/>
</dbReference>
<feature type="transmembrane region" description="Helical" evidence="5">
    <location>
        <begin position="215"/>
        <end position="235"/>
    </location>
</feature>
<name>A0A7S0T6N1_9RHOD</name>
<dbReference type="InterPro" id="IPR005496">
    <property type="entry name" value="Integral_membrane_TerC"/>
</dbReference>
<feature type="transmembrane region" description="Helical" evidence="5">
    <location>
        <begin position="190"/>
        <end position="208"/>
    </location>
</feature>
<feature type="transmembrane region" description="Helical" evidence="5">
    <location>
        <begin position="344"/>
        <end position="361"/>
    </location>
</feature>
<evidence type="ECO:0000313" key="6">
    <source>
        <dbReference type="EMBL" id="CAD8726840.1"/>
    </source>
</evidence>
<evidence type="ECO:0000256" key="3">
    <source>
        <dbReference type="ARBA" id="ARBA00022989"/>
    </source>
</evidence>
<evidence type="ECO:0000256" key="5">
    <source>
        <dbReference type="SAM" id="Phobius"/>
    </source>
</evidence>
<feature type="transmembrane region" description="Helical" evidence="5">
    <location>
        <begin position="313"/>
        <end position="332"/>
    </location>
</feature>
<evidence type="ECO:0000256" key="1">
    <source>
        <dbReference type="ARBA" id="ARBA00004141"/>
    </source>
</evidence>
<dbReference type="EMBL" id="HBFE01004541">
    <property type="protein sequence ID" value="CAD8726840.1"/>
    <property type="molecule type" value="Transcribed_RNA"/>
</dbReference>
<reference evidence="6" key="1">
    <citation type="submission" date="2021-01" db="EMBL/GenBank/DDBJ databases">
        <authorList>
            <person name="Corre E."/>
            <person name="Pelletier E."/>
            <person name="Niang G."/>
            <person name="Scheremetjew M."/>
            <person name="Finn R."/>
            <person name="Kale V."/>
            <person name="Holt S."/>
            <person name="Cochrane G."/>
            <person name="Meng A."/>
            <person name="Brown T."/>
            <person name="Cohen L."/>
        </authorList>
    </citation>
    <scope>NUCLEOTIDE SEQUENCE</scope>
    <source>
        <strain evidence="6">CCMP3276</strain>
    </source>
</reference>
<dbReference type="AlphaFoldDB" id="A0A7S0T6N1"/>
<dbReference type="Pfam" id="PF03741">
    <property type="entry name" value="TerC"/>
    <property type="match status" value="1"/>
</dbReference>
<dbReference type="GO" id="GO:0016020">
    <property type="term" value="C:membrane"/>
    <property type="evidence" value="ECO:0007669"/>
    <property type="project" value="UniProtKB-SubCell"/>
</dbReference>
<dbReference type="InterPro" id="IPR022369">
    <property type="entry name" value="Integral_membrane_TerC_rswitch"/>
</dbReference>
<feature type="transmembrane region" description="Helical" evidence="5">
    <location>
        <begin position="128"/>
        <end position="146"/>
    </location>
</feature>
<dbReference type="PANTHER" id="PTHR30238:SF0">
    <property type="entry name" value="THYLAKOID MEMBRANE PROTEIN TERC, CHLOROPLASTIC"/>
    <property type="match status" value="1"/>
</dbReference>
<comment type="subcellular location">
    <subcellularLocation>
        <location evidence="1">Membrane</location>
        <topology evidence="1">Multi-pass membrane protein</topology>
    </subcellularLocation>
</comment>
<keyword evidence="3 5" id="KW-1133">Transmembrane helix</keyword>
<keyword evidence="2 5" id="KW-0812">Transmembrane</keyword>
<feature type="transmembrane region" description="Helical" evidence="5">
    <location>
        <begin position="158"/>
        <end position="178"/>
    </location>
</feature>